<reference evidence="2" key="1">
    <citation type="submission" date="2022-11" db="UniProtKB">
        <authorList>
            <consortium name="WormBaseParasite"/>
        </authorList>
    </citation>
    <scope>IDENTIFICATION</scope>
</reference>
<dbReference type="Gene3D" id="2.60.120.620">
    <property type="entry name" value="q2cbj1_9rhob like domain"/>
    <property type="match status" value="1"/>
</dbReference>
<evidence type="ECO:0000313" key="1">
    <source>
        <dbReference type="Proteomes" id="UP000887540"/>
    </source>
</evidence>
<evidence type="ECO:0000313" key="2">
    <source>
        <dbReference type="WBParaSite" id="ACRNAN_scaffold350.g19219.t1"/>
    </source>
</evidence>
<proteinExistence type="predicted"/>
<dbReference type="WBParaSite" id="ACRNAN_scaffold350.g19219.t1">
    <property type="protein sequence ID" value="ACRNAN_scaffold350.g19219.t1"/>
    <property type="gene ID" value="ACRNAN_scaffold350.g19219"/>
</dbReference>
<dbReference type="Pfam" id="PF10014">
    <property type="entry name" value="2OG-Fe_Oxy_2"/>
    <property type="match status" value="1"/>
</dbReference>
<name>A0A914DR31_9BILA</name>
<accession>A0A914DR31</accession>
<dbReference type="Proteomes" id="UP000887540">
    <property type="component" value="Unplaced"/>
</dbReference>
<dbReference type="GO" id="GO:0051213">
    <property type="term" value="F:dioxygenase activity"/>
    <property type="evidence" value="ECO:0007669"/>
    <property type="project" value="InterPro"/>
</dbReference>
<organism evidence="1 2">
    <name type="scientific">Acrobeloides nanus</name>
    <dbReference type="NCBI Taxonomy" id="290746"/>
    <lineage>
        <taxon>Eukaryota</taxon>
        <taxon>Metazoa</taxon>
        <taxon>Ecdysozoa</taxon>
        <taxon>Nematoda</taxon>
        <taxon>Chromadorea</taxon>
        <taxon>Rhabditida</taxon>
        <taxon>Tylenchina</taxon>
        <taxon>Cephalobomorpha</taxon>
        <taxon>Cephaloboidea</taxon>
        <taxon>Cephalobidae</taxon>
        <taxon>Acrobeloides</taxon>
    </lineage>
</organism>
<keyword evidence="1" id="KW-1185">Reference proteome</keyword>
<dbReference type="AlphaFoldDB" id="A0A914DR31"/>
<sequence length="249" mass="29086">MIQTLTSLKDDGFAYLPPEFYYRQTTSGYPRHLHHLQNSFTALKLDTYSPGHRFRAHSAFRWNSTQCRFIQDPMDFYQAPTYNYVDGGINRKFERVSAEVLHNPIFKSLLKKNMEMAQQSDLIEFNETLVMQIHLIRYSPQGEEPAFATPTWLHRDDEPLTFLHLIQLTSNIIGGDSVIATNETYISKVTRLATPLQTYAVNQKYLHAVTPMGKRDEEPGFRDIVIIDFMNKDPNERLIKFMMFLLDHM</sequence>
<protein>
    <submittedName>
        <fullName evidence="2">2OG-Fe dioxygenase family protein</fullName>
    </submittedName>
</protein>
<dbReference type="InterPro" id="IPR018724">
    <property type="entry name" value="2OG-Fe_dioxygenase"/>
</dbReference>